<evidence type="ECO:0000313" key="1">
    <source>
        <dbReference type="EMBL" id="KIM33564.1"/>
    </source>
</evidence>
<protein>
    <submittedName>
        <fullName evidence="1">Uncharacterized protein</fullName>
    </submittedName>
</protein>
<dbReference type="EMBL" id="KN824278">
    <property type="protein sequence ID" value="KIM33564.1"/>
    <property type="molecule type" value="Genomic_DNA"/>
</dbReference>
<dbReference type="AlphaFoldDB" id="A0A0C3BN86"/>
<proteinExistence type="predicted"/>
<name>A0A0C3BN86_SERVB</name>
<dbReference type="Proteomes" id="UP000054097">
    <property type="component" value="Unassembled WGS sequence"/>
</dbReference>
<reference evidence="2" key="2">
    <citation type="submission" date="2015-01" db="EMBL/GenBank/DDBJ databases">
        <title>Evolutionary Origins and Diversification of the Mycorrhizal Mutualists.</title>
        <authorList>
            <consortium name="DOE Joint Genome Institute"/>
            <consortium name="Mycorrhizal Genomics Consortium"/>
            <person name="Kohler A."/>
            <person name="Kuo A."/>
            <person name="Nagy L.G."/>
            <person name="Floudas D."/>
            <person name="Copeland A."/>
            <person name="Barry K.W."/>
            <person name="Cichocki N."/>
            <person name="Veneault-Fourrey C."/>
            <person name="LaButti K."/>
            <person name="Lindquist E.A."/>
            <person name="Lipzen A."/>
            <person name="Lundell T."/>
            <person name="Morin E."/>
            <person name="Murat C."/>
            <person name="Riley R."/>
            <person name="Ohm R."/>
            <person name="Sun H."/>
            <person name="Tunlid A."/>
            <person name="Henrissat B."/>
            <person name="Grigoriev I.V."/>
            <person name="Hibbett D.S."/>
            <person name="Martin F."/>
        </authorList>
    </citation>
    <scope>NUCLEOTIDE SEQUENCE [LARGE SCALE GENOMIC DNA]</scope>
    <source>
        <strain evidence="2">MAFF 305830</strain>
    </source>
</reference>
<keyword evidence="2" id="KW-1185">Reference proteome</keyword>
<organism evidence="1 2">
    <name type="scientific">Serendipita vermifera MAFF 305830</name>
    <dbReference type="NCBI Taxonomy" id="933852"/>
    <lineage>
        <taxon>Eukaryota</taxon>
        <taxon>Fungi</taxon>
        <taxon>Dikarya</taxon>
        <taxon>Basidiomycota</taxon>
        <taxon>Agaricomycotina</taxon>
        <taxon>Agaricomycetes</taxon>
        <taxon>Sebacinales</taxon>
        <taxon>Serendipitaceae</taxon>
        <taxon>Serendipita</taxon>
    </lineage>
</organism>
<gene>
    <name evidence="1" type="ORF">M408DRAFT_326259</name>
</gene>
<evidence type="ECO:0000313" key="2">
    <source>
        <dbReference type="Proteomes" id="UP000054097"/>
    </source>
</evidence>
<accession>A0A0C3BN86</accession>
<sequence length="113" mass="12719">MSLFVVPLGNPIPQPNFQIHFPSRPPFGLPVQHQINEQFAGLCFLHLPDGQLKRVILVRLLRSDAWVQAQVHDSELSHYGMRHGSKDHECGFCATHYTSANSAIACIRLHVLL</sequence>
<dbReference type="HOGENOM" id="CLU_2135076_0_0_1"/>
<reference evidence="1 2" key="1">
    <citation type="submission" date="2014-04" db="EMBL/GenBank/DDBJ databases">
        <authorList>
            <consortium name="DOE Joint Genome Institute"/>
            <person name="Kuo A."/>
            <person name="Zuccaro A."/>
            <person name="Kohler A."/>
            <person name="Nagy L.G."/>
            <person name="Floudas D."/>
            <person name="Copeland A."/>
            <person name="Barry K.W."/>
            <person name="Cichocki N."/>
            <person name="Veneault-Fourrey C."/>
            <person name="LaButti K."/>
            <person name="Lindquist E.A."/>
            <person name="Lipzen A."/>
            <person name="Lundell T."/>
            <person name="Morin E."/>
            <person name="Murat C."/>
            <person name="Sun H."/>
            <person name="Tunlid A."/>
            <person name="Henrissat B."/>
            <person name="Grigoriev I.V."/>
            <person name="Hibbett D.S."/>
            <person name="Martin F."/>
            <person name="Nordberg H.P."/>
            <person name="Cantor M.N."/>
            <person name="Hua S.X."/>
        </authorList>
    </citation>
    <scope>NUCLEOTIDE SEQUENCE [LARGE SCALE GENOMIC DNA]</scope>
    <source>
        <strain evidence="1 2">MAFF 305830</strain>
    </source>
</reference>